<dbReference type="GO" id="GO:0004148">
    <property type="term" value="F:dihydrolipoyl dehydrogenase (NADH) activity"/>
    <property type="evidence" value="ECO:0007669"/>
    <property type="project" value="UniProtKB-EC"/>
</dbReference>
<dbReference type="PRINTS" id="PR00368">
    <property type="entry name" value="FADPNR"/>
</dbReference>
<dbReference type="NCBIfam" id="NF004939">
    <property type="entry name" value="PRK06292.1-1"/>
    <property type="match status" value="1"/>
</dbReference>
<dbReference type="Gene3D" id="3.50.50.60">
    <property type="entry name" value="FAD/NAD(P)-binding domain"/>
    <property type="match status" value="2"/>
</dbReference>
<evidence type="ECO:0000259" key="7">
    <source>
        <dbReference type="Pfam" id="PF02852"/>
    </source>
</evidence>
<feature type="binding site" evidence="5">
    <location>
        <begin position="179"/>
        <end position="186"/>
    </location>
    <ligand>
        <name>NAD(+)</name>
        <dbReference type="ChEBI" id="CHEBI:57540"/>
    </ligand>
</feature>
<feature type="binding site" evidence="5">
    <location>
        <position position="52"/>
    </location>
    <ligand>
        <name>FAD</name>
        <dbReference type="ChEBI" id="CHEBI:57692"/>
    </ligand>
</feature>
<dbReference type="GO" id="GO:0003955">
    <property type="term" value="F:NAD(P)H dehydrogenase (quinone) activity"/>
    <property type="evidence" value="ECO:0007669"/>
    <property type="project" value="TreeGrafter"/>
</dbReference>
<comment type="cofactor">
    <cofactor evidence="5">
        <name>FAD</name>
        <dbReference type="ChEBI" id="CHEBI:57692"/>
    </cofactor>
    <text evidence="5">Binds 1 FAD per subunit.</text>
</comment>
<keyword evidence="3 5" id="KW-0274">FAD</keyword>
<dbReference type="SUPFAM" id="SSF55424">
    <property type="entry name" value="FAD/NAD-linked reductases, dimerisation (C-terminal) domain"/>
    <property type="match status" value="1"/>
</dbReference>
<dbReference type="SUPFAM" id="SSF51905">
    <property type="entry name" value="FAD/NAD(P)-binding domain"/>
    <property type="match status" value="1"/>
</dbReference>
<feature type="domain" description="Pyridine nucleotide-disulphide oxidoreductase dimerisation" evidence="7">
    <location>
        <begin position="351"/>
        <end position="453"/>
    </location>
</feature>
<feature type="binding site" evidence="5">
    <location>
        <begin position="141"/>
        <end position="143"/>
    </location>
    <ligand>
        <name>FAD</name>
        <dbReference type="ChEBI" id="CHEBI:57692"/>
    </ligand>
</feature>
<dbReference type="Pfam" id="PF02852">
    <property type="entry name" value="Pyr_redox_dim"/>
    <property type="match status" value="1"/>
</dbReference>
<evidence type="ECO:0000313" key="10">
    <source>
        <dbReference type="Proteomes" id="UP000308917"/>
    </source>
</evidence>
<dbReference type="PIRSF" id="PIRSF000350">
    <property type="entry name" value="Mercury_reductase_MerA"/>
    <property type="match status" value="1"/>
</dbReference>
<organism evidence="9 10">
    <name type="scientific">Lampropedia puyangensis</name>
    <dbReference type="NCBI Taxonomy" id="1330072"/>
    <lineage>
        <taxon>Bacteria</taxon>
        <taxon>Pseudomonadati</taxon>
        <taxon>Pseudomonadota</taxon>
        <taxon>Betaproteobacteria</taxon>
        <taxon>Burkholderiales</taxon>
        <taxon>Comamonadaceae</taxon>
        <taxon>Lampropedia</taxon>
    </lineage>
</organism>
<evidence type="ECO:0000256" key="1">
    <source>
        <dbReference type="ARBA" id="ARBA00007532"/>
    </source>
</evidence>
<evidence type="ECO:0000256" key="6">
    <source>
        <dbReference type="PIRSR" id="PIRSR000350-4"/>
    </source>
</evidence>
<dbReference type="InterPro" id="IPR016156">
    <property type="entry name" value="FAD/NAD-linked_Rdtase_dimer_sf"/>
</dbReference>
<dbReference type="Gene3D" id="3.30.390.30">
    <property type="match status" value="1"/>
</dbReference>
<feature type="disulfide bond" description="Redox-active" evidence="6">
    <location>
        <begin position="43"/>
        <end position="48"/>
    </location>
</feature>
<dbReference type="OrthoDB" id="178496at2"/>
<dbReference type="PANTHER" id="PTHR43014">
    <property type="entry name" value="MERCURIC REDUCTASE"/>
    <property type="match status" value="1"/>
</dbReference>
<keyword evidence="5" id="KW-0547">Nucleotide-binding</keyword>
<keyword evidence="2" id="KW-0285">Flavoprotein</keyword>
<evidence type="ECO:0000259" key="8">
    <source>
        <dbReference type="Pfam" id="PF07992"/>
    </source>
</evidence>
<dbReference type="EC" id="1.8.1.4" evidence="9"/>
<reference evidence="9 10" key="1">
    <citation type="journal article" date="2015" name="Antonie Van Leeuwenhoek">
        <title>Lampropedia puyangensis sp. nov., isolated from symptomatic bark of Populus ? euramericana canker and emended description of Lampropedia hyalina (Ehrenberg 1832) Lee et al. 2004.</title>
        <authorList>
            <person name="Li Y."/>
            <person name="Wang T."/>
            <person name="Piao C.G."/>
            <person name="Wang L.F."/>
            <person name="Tian G.Z."/>
            <person name="Zhu T.H."/>
            <person name="Guo M.W."/>
        </authorList>
    </citation>
    <scope>NUCLEOTIDE SEQUENCE [LARGE SCALE GENOMIC DNA]</scope>
    <source>
        <strain evidence="9 10">2-bin</strain>
    </source>
</reference>
<evidence type="ECO:0000256" key="4">
    <source>
        <dbReference type="PIRSR" id="PIRSR000350-2"/>
    </source>
</evidence>
<accession>A0A4S8FF68</accession>
<protein>
    <submittedName>
        <fullName evidence="9">Dihydrolipoyl dehydrogenase</fullName>
        <ecNumber evidence="9">1.8.1.4</ecNumber>
    </submittedName>
</protein>
<dbReference type="EMBL" id="STFG01000002">
    <property type="protein sequence ID" value="THU04522.1"/>
    <property type="molecule type" value="Genomic_DNA"/>
</dbReference>
<dbReference type="RefSeq" id="WP_136572418.1">
    <property type="nucleotide sequence ID" value="NZ_STFG01000002.1"/>
</dbReference>
<feature type="active site" description="Proton acceptor" evidence="4">
    <location>
        <position position="446"/>
    </location>
</feature>
<evidence type="ECO:0000313" key="9">
    <source>
        <dbReference type="EMBL" id="THU04522.1"/>
    </source>
</evidence>
<keyword evidence="9" id="KW-0560">Oxidoreductase</keyword>
<comment type="caution">
    <text evidence="9">The sequence shown here is derived from an EMBL/GenBank/DDBJ whole genome shotgun (WGS) entry which is preliminary data.</text>
</comment>
<dbReference type="AlphaFoldDB" id="A0A4S8FF68"/>
<evidence type="ECO:0000256" key="3">
    <source>
        <dbReference type="ARBA" id="ARBA00022827"/>
    </source>
</evidence>
<evidence type="ECO:0000256" key="5">
    <source>
        <dbReference type="PIRSR" id="PIRSR000350-3"/>
    </source>
</evidence>
<dbReference type="InterPro" id="IPR004099">
    <property type="entry name" value="Pyr_nucl-diS_OxRdtase_dimer"/>
</dbReference>
<comment type="similarity">
    <text evidence="1">Belongs to the class-I pyridine nucleotide-disulfide oxidoreductase family.</text>
</comment>
<sequence length="466" mass="50235">MKTLDTDIAIIGVGSAGMVAYKAARKTTDRIVTIESGPYGTTCARVGCMPSKLLIAAANAARATRNSGSLGIHTDNITIDGAQVMQRVREERDRFAQFSIDDVLAWPQEARLHGQARFTAPGTLCINEHTQVNARTVIIATGSSPVIPDELKRALGDRLIVNDDIFAWTTLPQSVAVMGSGVIGLELAHALHALGVRVRLFSRNSKIGPLTDPEVLSQAQALTQTLLPTAFNSQLHHARLTTEGVELQYSTLGESENHTDTFDYLLWATGRSPNLAALNLAAAGVDIDQRGMPQVDPLTRQIPGHPIFMAGDVHGQRPLLHEATDDGYAAGHNAASWPKVQAYPLRASLGIVFSHPQITMVGQSHRALTDAGTAFARSIQPFANQGRARVDGQNTGTLALYAEHKTGRFLGAEMLGPAAEHLGHLLAWALQQKQTVEDMLACPFYHPTVEEGLRSGLQKLRAELRS</sequence>
<name>A0A4S8FF68_9BURK</name>
<dbReference type="PRINTS" id="PR00411">
    <property type="entry name" value="PNDRDTASEI"/>
</dbReference>
<dbReference type="PANTHER" id="PTHR43014:SF4">
    <property type="entry name" value="PYRIDINE NUCLEOTIDE-DISULFIDE OXIDOREDUCTASE RCLA-RELATED"/>
    <property type="match status" value="1"/>
</dbReference>
<dbReference type="InterPro" id="IPR036188">
    <property type="entry name" value="FAD/NAD-bd_sf"/>
</dbReference>
<keyword evidence="10" id="KW-1185">Reference proteome</keyword>
<gene>
    <name evidence="9" type="ORF">E9531_03805</name>
</gene>
<proteinExistence type="inferred from homology"/>
<keyword evidence="5" id="KW-0520">NAD</keyword>
<dbReference type="GO" id="GO:0050660">
    <property type="term" value="F:flavin adenine dinucleotide binding"/>
    <property type="evidence" value="ECO:0007669"/>
    <property type="project" value="TreeGrafter"/>
</dbReference>
<feature type="domain" description="FAD/NAD(P)-binding" evidence="8">
    <location>
        <begin position="7"/>
        <end position="327"/>
    </location>
</feature>
<feature type="binding site" evidence="5">
    <location>
        <position position="270"/>
    </location>
    <ligand>
        <name>NAD(+)</name>
        <dbReference type="ChEBI" id="CHEBI:57540"/>
    </ligand>
</feature>
<dbReference type="InterPro" id="IPR023753">
    <property type="entry name" value="FAD/NAD-binding_dom"/>
</dbReference>
<feature type="binding site" evidence="5">
    <location>
        <position position="312"/>
    </location>
    <ligand>
        <name>FAD</name>
        <dbReference type="ChEBI" id="CHEBI:57692"/>
    </ligand>
</feature>
<dbReference type="Proteomes" id="UP000308917">
    <property type="component" value="Unassembled WGS sequence"/>
</dbReference>
<dbReference type="InterPro" id="IPR001100">
    <property type="entry name" value="Pyr_nuc-diS_OxRdtase"/>
</dbReference>
<evidence type="ECO:0000256" key="2">
    <source>
        <dbReference type="ARBA" id="ARBA00022630"/>
    </source>
</evidence>
<dbReference type="Pfam" id="PF07992">
    <property type="entry name" value="Pyr_redox_2"/>
    <property type="match status" value="1"/>
</dbReference>